<proteinExistence type="inferred from homology"/>
<keyword evidence="5 7" id="KW-0539">Nucleus</keyword>
<dbReference type="GO" id="GO:0051301">
    <property type="term" value="P:cell division"/>
    <property type="evidence" value="ECO:0007669"/>
    <property type="project" value="UniProtKB-KW"/>
</dbReference>
<dbReference type="InterPro" id="IPR024704">
    <property type="entry name" value="SMC"/>
</dbReference>
<dbReference type="InterPro" id="IPR036277">
    <property type="entry name" value="SMC_hinge_sf"/>
</dbReference>
<evidence type="ECO:0000313" key="10">
    <source>
        <dbReference type="Proteomes" id="UP000694866"/>
    </source>
</evidence>
<keyword evidence="10" id="KW-1185">Reference proteome</keyword>
<keyword evidence="4 8" id="KW-0175">Coiled coil</keyword>
<dbReference type="Gene3D" id="3.30.70.1620">
    <property type="match status" value="1"/>
</dbReference>
<comment type="similarity">
    <text evidence="7">Belongs to the SMC family.</text>
</comment>
<dbReference type="Gene3D" id="1.20.1060.20">
    <property type="match status" value="1"/>
</dbReference>
<dbReference type="KEGG" id="fas:105264686"/>
<dbReference type="GO" id="GO:0008278">
    <property type="term" value="C:cohesin complex"/>
    <property type="evidence" value="ECO:0007669"/>
    <property type="project" value="TreeGrafter"/>
</dbReference>
<dbReference type="GO" id="GO:0005634">
    <property type="term" value="C:nucleus"/>
    <property type="evidence" value="ECO:0007669"/>
    <property type="project" value="UniProtKB-SubCell"/>
</dbReference>
<evidence type="ECO:0000259" key="9">
    <source>
        <dbReference type="SMART" id="SM00968"/>
    </source>
</evidence>
<dbReference type="PANTHER" id="PTHR18937:SF12">
    <property type="entry name" value="STRUCTURAL MAINTENANCE OF CHROMOSOMES PROTEIN"/>
    <property type="match status" value="1"/>
</dbReference>
<keyword evidence="2" id="KW-0132">Cell division</keyword>
<sequence length="1180" mass="137050">MPSQLNSIALYNFKSFVQRWDLTPLMLWNSIMGPNGSGKSCLIEAITFALGENDMSQLRIDDLSELISRPGPHDSATYVRLTFICETETTVFERSLEDSSDSQQYESRYKINEEIVQLPEYLQRLEALGINIKAKDFLVYQGKINDIIDASPQDRSRMLEIASGSIVFKERYDQLTQNINAVHENIVTETAEKRKLNTEIRKCKNAVEKSKDLELLREQFQKSKAVSYLLKLRIIDLKNEKLGPDVPLENSSSRIDEVKKNTQLIERSVQTIEKKHAKMTEESQKLEKLKAERRKKENQQSDCEMEIKKLEEWIEEEKKLQETIANVKEMIRENEKLLQKYSQELRGQDDARIAECEEDYKQLQNEVQQQMGSSLAMNESKIRQKHKINAELDLLNQKLLSLEKSILNHQASINKNKQSMENYRQDREKVQDDAMDLQEELQTKLELLIPEKELESLQNHKRQIEERLELCRVSSDSKKEKGKQTHILEKLKQKFPEAVYDRIRNICEIPTDKYRIAMAATLDKDLNTIIVKDDATAAECMKYLYHEQLGLETFYSMESVSSPSLDRDILSKLNSPRAKLVYDLVRCDAQYEPVIKAIVRSTILCETLGDAWRAMDRMQTLKRKHNIVTLAGEFLTTSYAVYAGFNQRKIQGETIRTVDEGQLEEEKQQIVEKLRRARDGRLKFDVQRLETEYQFKLRCLDNLKAFLNKTETKTAALQAVLQDLQEQQRVTEEKKLEVEKRKEEFIVEGELFHQKTDKLRKSVFKNFCARLGIKQIEEFEAMLVSRNERITQKKNIENRISELRTLEKYDESRSKAKESSKWENKLKDLQKKLNDIQLDLSIFDEEIKQCNLSLTDITTILEKENAIIYRAEEKRRELMNFDYQKTRKSSQIARLRKKLGVKRQEILTAARFDGVSLQEFQEESVSSSQSSVEDNQKRFDYSTLRPEWQTTRQVDRLERDLSELEKTLEETRLDDYEVPGAEERLIILKRNLKEVEARLKTEKSNESKLAQELKEVQESRSNAFIPFFDKIIAVIDNVCKKIYNNDSAQANLIAKNPDFPYLDGVQYDCIPPGKIYRTGDQLSGGEKAMAGLIFLFALQESRSPSLIILDEVDGALDPKFVRGFVNYLKILKMKHQIFIISHNPAINADADVIVAVAPLLSSGELKSVPIMVNLAEKFGD</sequence>
<feature type="coiled-coil region" evidence="8">
    <location>
        <begin position="947"/>
        <end position="1019"/>
    </location>
</feature>
<dbReference type="InterPro" id="IPR003395">
    <property type="entry name" value="RecF/RecN/SMC_N"/>
</dbReference>
<dbReference type="Pfam" id="PF02463">
    <property type="entry name" value="SMC_N"/>
    <property type="match status" value="1"/>
</dbReference>
<evidence type="ECO:0000256" key="7">
    <source>
        <dbReference type="PIRNR" id="PIRNR005719"/>
    </source>
</evidence>
<gene>
    <name evidence="11" type="primary">LOC105264686</name>
</gene>
<name>A0A9R1SZF8_9HYME</name>
<keyword evidence="3" id="KW-0498">Mitosis</keyword>
<protein>
    <recommendedName>
        <fullName evidence="7">Structural maintenance of chromosomes protein</fullName>
    </recommendedName>
</protein>
<dbReference type="Gene3D" id="3.40.50.300">
    <property type="entry name" value="P-loop containing nucleotide triphosphate hydrolases"/>
    <property type="match status" value="2"/>
</dbReference>
<dbReference type="OrthoDB" id="10254973at2759"/>
<dbReference type="PANTHER" id="PTHR18937">
    <property type="entry name" value="STRUCTURAL MAINTENANCE OF CHROMOSOMES SMC FAMILY MEMBER"/>
    <property type="match status" value="1"/>
</dbReference>
<evidence type="ECO:0000256" key="2">
    <source>
        <dbReference type="ARBA" id="ARBA00022618"/>
    </source>
</evidence>
<dbReference type="Proteomes" id="UP000694866">
    <property type="component" value="Unplaced"/>
</dbReference>
<evidence type="ECO:0000313" key="11">
    <source>
        <dbReference type="RefSeq" id="XP_011300024.1"/>
    </source>
</evidence>
<feature type="domain" description="SMC hinge" evidence="9">
    <location>
        <begin position="497"/>
        <end position="615"/>
    </location>
</feature>
<accession>A0A9R1SZF8</accession>
<reference evidence="11" key="1">
    <citation type="submission" date="2025-08" db="UniProtKB">
        <authorList>
            <consortium name="RefSeq"/>
        </authorList>
    </citation>
    <scope>IDENTIFICATION</scope>
</reference>
<dbReference type="GO" id="GO:0007062">
    <property type="term" value="P:sister chromatid cohesion"/>
    <property type="evidence" value="ECO:0007669"/>
    <property type="project" value="TreeGrafter"/>
</dbReference>
<evidence type="ECO:0000256" key="5">
    <source>
        <dbReference type="ARBA" id="ARBA00023242"/>
    </source>
</evidence>
<keyword evidence="6" id="KW-0131">Cell cycle</keyword>
<dbReference type="GO" id="GO:0005524">
    <property type="term" value="F:ATP binding"/>
    <property type="evidence" value="ECO:0007669"/>
    <property type="project" value="InterPro"/>
</dbReference>
<comment type="subcellular location">
    <subcellularLocation>
        <location evidence="1 7">Nucleus</location>
    </subcellularLocation>
</comment>
<dbReference type="GeneID" id="105264686"/>
<dbReference type="GO" id="GO:0003677">
    <property type="term" value="F:DNA binding"/>
    <property type="evidence" value="ECO:0007669"/>
    <property type="project" value="TreeGrafter"/>
</dbReference>
<evidence type="ECO:0000256" key="8">
    <source>
        <dbReference type="SAM" id="Coils"/>
    </source>
</evidence>
<dbReference type="AlphaFoldDB" id="A0A9R1SZF8"/>
<feature type="coiled-coil region" evidence="8">
    <location>
        <begin position="707"/>
        <end position="744"/>
    </location>
</feature>
<dbReference type="SUPFAM" id="SSF52540">
    <property type="entry name" value="P-loop containing nucleoside triphosphate hydrolases"/>
    <property type="match status" value="1"/>
</dbReference>
<dbReference type="SUPFAM" id="SSF75553">
    <property type="entry name" value="Smc hinge domain"/>
    <property type="match status" value="1"/>
</dbReference>
<evidence type="ECO:0000256" key="1">
    <source>
        <dbReference type="ARBA" id="ARBA00004123"/>
    </source>
</evidence>
<dbReference type="GO" id="GO:0016887">
    <property type="term" value="F:ATP hydrolysis activity"/>
    <property type="evidence" value="ECO:0007669"/>
    <property type="project" value="InterPro"/>
</dbReference>
<dbReference type="PIRSF" id="PIRSF005719">
    <property type="entry name" value="SMC"/>
    <property type="match status" value="1"/>
</dbReference>
<dbReference type="Pfam" id="PF06470">
    <property type="entry name" value="SMC_hinge"/>
    <property type="match status" value="1"/>
</dbReference>
<feature type="coiled-coil region" evidence="8">
    <location>
        <begin position="269"/>
        <end position="474"/>
    </location>
</feature>
<dbReference type="RefSeq" id="XP_011300024.1">
    <property type="nucleotide sequence ID" value="XM_011301722.1"/>
</dbReference>
<dbReference type="SMART" id="SM00968">
    <property type="entry name" value="SMC_hinge"/>
    <property type="match status" value="1"/>
</dbReference>
<evidence type="ECO:0000256" key="4">
    <source>
        <dbReference type="ARBA" id="ARBA00023054"/>
    </source>
</evidence>
<feature type="coiled-coil region" evidence="8">
    <location>
        <begin position="819"/>
        <end position="846"/>
    </location>
</feature>
<evidence type="ECO:0000256" key="6">
    <source>
        <dbReference type="ARBA" id="ARBA00023306"/>
    </source>
</evidence>
<dbReference type="InterPro" id="IPR010935">
    <property type="entry name" value="SMC_hinge"/>
</dbReference>
<evidence type="ECO:0000256" key="3">
    <source>
        <dbReference type="ARBA" id="ARBA00022776"/>
    </source>
</evidence>
<organism evidence="10 11">
    <name type="scientific">Fopius arisanus</name>
    <dbReference type="NCBI Taxonomy" id="64838"/>
    <lineage>
        <taxon>Eukaryota</taxon>
        <taxon>Metazoa</taxon>
        <taxon>Ecdysozoa</taxon>
        <taxon>Arthropoda</taxon>
        <taxon>Hexapoda</taxon>
        <taxon>Insecta</taxon>
        <taxon>Pterygota</taxon>
        <taxon>Neoptera</taxon>
        <taxon>Endopterygota</taxon>
        <taxon>Hymenoptera</taxon>
        <taxon>Apocrita</taxon>
        <taxon>Ichneumonoidea</taxon>
        <taxon>Braconidae</taxon>
        <taxon>Opiinae</taxon>
        <taxon>Fopius</taxon>
    </lineage>
</organism>
<dbReference type="InterPro" id="IPR027417">
    <property type="entry name" value="P-loop_NTPase"/>
</dbReference>